<dbReference type="PROSITE" id="PS51846">
    <property type="entry name" value="CNNM"/>
    <property type="match status" value="1"/>
</dbReference>
<keyword evidence="10 12" id="KW-0472">Membrane</keyword>
<keyword evidence="3" id="KW-0813">Transport</keyword>
<dbReference type="GO" id="GO:0010960">
    <property type="term" value="P:magnesium ion homeostasis"/>
    <property type="evidence" value="ECO:0007669"/>
    <property type="project" value="InterPro"/>
</dbReference>
<dbReference type="VEuPathDB" id="VectorBase:AATE010179"/>
<dbReference type="SUPFAM" id="SSF54631">
    <property type="entry name" value="CBS-domain pair"/>
    <property type="match status" value="1"/>
</dbReference>
<dbReference type="InterPro" id="IPR000595">
    <property type="entry name" value="cNMP-bd_dom"/>
</dbReference>
<evidence type="ECO:0000256" key="10">
    <source>
        <dbReference type="ARBA" id="ARBA00023136"/>
    </source>
</evidence>
<dbReference type="GO" id="GO:0005886">
    <property type="term" value="C:plasma membrane"/>
    <property type="evidence" value="ECO:0007669"/>
    <property type="project" value="UniProtKB-SubCell"/>
</dbReference>
<evidence type="ECO:0000256" key="1">
    <source>
        <dbReference type="ARBA" id="ARBA00004651"/>
    </source>
</evidence>
<feature type="transmembrane region" description="Helical" evidence="12">
    <location>
        <begin position="361"/>
        <end position="385"/>
    </location>
</feature>
<evidence type="ECO:0000256" key="9">
    <source>
        <dbReference type="ARBA" id="ARBA00023122"/>
    </source>
</evidence>
<feature type="region of interest" description="Disordered" evidence="11">
    <location>
        <begin position="982"/>
        <end position="1015"/>
    </location>
</feature>
<dbReference type="PROSITE" id="PS51371">
    <property type="entry name" value="CBS"/>
    <property type="match status" value="1"/>
</dbReference>
<dbReference type="SUPFAM" id="SSF51206">
    <property type="entry name" value="cAMP-binding domain-like"/>
    <property type="match status" value="1"/>
</dbReference>
<dbReference type="InterPro" id="IPR018490">
    <property type="entry name" value="cNMP-bd_dom_sf"/>
</dbReference>
<evidence type="ECO:0000256" key="12">
    <source>
        <dbReference type="SAM" id="Phobius"/>
    </source>
</evidence>
<evidence type="ECO:0000256" key="6">
    <source>
        <dbReference type="ARBA" id="ARBA00022737"/>
    </source>
</evidence>
<evidence type="ECO:0000256" key="4">
    <source>
        <dbReference type="ARBA" id="ARBA00022475"/>
    </source>
</evidence>
<comment type="subcellular location">
    <subcellularLocation>
        <location evidence="1">Cell membrane</location>
        <topology evidence="1">Multi-pass membrane protein</topology>
    </subcellularLocation>
</comment>
<dbReference type="Pfam" id="PF01595">
    <property type="entry name" value="CNNM"/>
    <property type="match status" value="1"/>
</dbReference>
<dbReference type="GO" id="GO:0006811">
    <property type="term" value="P:monoatomic ion transport"/>
    <property type="evidence" value="ECO:0007669"/>
    <property type="project" value="UniProtKB-KW"/>
</dbReference>
<dbReference type="FunFam" id="3.10.580.10:FF:000001">
    <property type="entry name" value="Putative metal transporter CNNM3 isoform 2"/>
    <property type="match status" value="1"/>
</dbReference>
<proteinExistence type="inferred from homology"/>
<dbReference type="InterPro" id="IPR014710">
    <property type="entry name" value="RmlC-like_jellyroll"/>
</dbReference>
<dbReference type="PANTHER" id="PTHR12064:SF94">
    <property type="entry name" value="UNEXTENDED PROTEIN"/>
    <property type="match status" value="1"/>
</dbReference>
<evidence type="ECO:0000256" key="3">
    <source>
        <dbReference type="ARBA" id="ARBA00022448"/>
    </source>
</evidence>
<dbReference type="InterPro" id="IPR057492">
    <property type="entry name" value="Ig_CNNM1/2/4_N"/>
</dbReference>
<dbReference type="InterPro" id="IPR046342">
    <property type="entry name" value="CBS_dom_sf"/>
</dbReference>
<feature type="compositionally biased region" description="Low complexity" evidence="11">
    <location>
        <begin position="1005"/>
        <end position="1015"/>
    </location>
</feature>
<name>A0A182J2L4_ANOAO</name>
<feature type="transmembrane region" description="Helical" evidence="12">
    <location>
        <begin position="476"/>
        <end position="496"/>
    </location>
</feature>
<feature type="chain" id="PRO_5043758330" evidence="13">
    <location>
        <begin position="29"/>
        <end position="1015"/>
    </location>
</feature>
<keyword evidence="9" id="KW-0129">CBS domain</keyword>
<sequence length="1015" mass="113140">MGWSAKGGSMLKIISYFWLTTTIVGAAAFSVTPSKGFGQNENPVPDPSGGWLVHASRLDVIGPAGDHLIVSQWPPGVRRLECIELRPSGVAGMAPGIARPVTVEQLGPGDQPKPWGLTMLRVLTQEGPILTAPEVASDSYKDLPRNISCKTDRETSILIMVQERNAPDASRWSQRFRYRQKRQAAEKTDTSFHVAPGNSIEVDESKKGATRTVAAVAQEKELRILGFRVEEADQHLETMEGGIPSVHSDSQVVLRLYGTGITLDTVVIFTHEPQRFGGPCQVPVTEKFRVKQADPSGESGLVDVELPEVLKNKKFFYLCAKYEDNDPLSSSEELLVQQQPFFHQGAEPWMRMSSYKPFLPLWVSILIIFICLNFSALFSGLNLGLMSLDRTDLKILCNTGSDKEKRYAKAIQPVRDHGNFLLCSILLGNVLVNSTFTILLDGLTSGLIAVCFSTLLIVIFGEIVPQAICSRHGLAVGAKTILITKAVMLITFPLSYPTSRILDRILGKEIGNFYDRERLKELVKLTTDVNNLDKDEVNVISGVLELRKKTVSEVMTRLEDVFMLELDTIMNFQVITEIMKTGFSRVPVYEEERENIVSILHTKELALVDPEENIPLRRLCEFYQNKLYFVFFDQTLDVMFREFKSGKIGHMAFIQSVNSDGDGDPFYETHGLITFEDVIEELIQAEIVDETDVYTDNRRKVRRDRIKRQDFTQFAQDRDTNAQYLRISPNLKLATFQYLSTSVEPFRPEYVSEAVLRRLLTQNIVHQIKFNHAEKNDPRYNIITCGTQVDCFILILEGRVEVTVGKENLLFESGPFTYFGIQALAKNIDYDVAVDTPEQVMGSLQSLNRDASMRHTFIPDYTVKAVTDLLYIQISRNLHLAAKRATLMERSQKLVDQSTETMDAEVEKLLNSLDDNDHHRVTSDMTNLTVNSGTKASMSSSMAPSPSTALNELTNNLNSSVTGNLTVLAEFNPSSAAIVIENNKAPASSPQAVSGAGGGNRSDSDPSSAPLLPKP</sequence>
<dbReference type="AlphaFoldDB" id="A0A182J2L4"/>
<dbReference type="CDD" id="cd04590">
    <property type="entry name" value="CBS_pair_CorC_HlyC_assoc"/>
    <property type="match status" value="1"/>
</dbReference>
<feature type="transmembrane region" description="Helical" evidence="12">
    <location>
        <begin position="446"/>
        <end position="464"/>
    </location>
</feature>
<evidence type="ECO:0000256" key="11">
    <source>
        <dbReference type="SAM" id="MobiDB-lite"/>
    </source>
</evidence>
<evidence type="ECO:0000313" key="14">
    <source>
        <dbReference type="EnsemblMetazoa" id="AATE010179-PA.1"/>
    </source>
</evidence>
<feature type="transmembrane region" description="Helical" evidence="12">
    <location>
        <begin position="419"/>
        <end position="440"/>
    </location>
</feature>
<keyword evidence="4" id="KW-1003">Cell membrane</keyword>
<accession>A0A182J2L4</accession>
<dbReference type="InterPro" id="IPR002550">
    <property type="entry name" value="CNNM"/>
</dbReference>
<dbReference type="InterPro" id="IPR045095">
    <property type="entry name" value="ACDP"/>
</dbReference>
<evidence type="ECO:0000256" key="5">
    <source>
        <dbReference type="ARBA" id="ARBA00022692"/>
    </source>
</evidence>
<evidence type="ECO:0000256" key="13">
    <source>
        <dbReference type="SAM" id="SignalP"/>
    </source>
</evidence>
<feature type="compositionally biased region" description="Low complexity" evidence="11">
    <location>
        <begin position="936"/>
        <end position="947"/>
    </location>
</feature>
<dbReference type="Pfam" id="PF25511">
    <property type="entry name" value="Ig_CNNM4_N"/>
    <property type="match status" value="1"/>
</dbReference>
<dbReference type="Gene3D" id="3.10.580.10">
    <property type="entry name" value="CBS-domain"/>
    <property type="match status" value="1"/>
</dbReference>
<keyword evidence="6" id="KW-0677">Repeat</keyword>
<dbReference type="Pfam" id="PF25562">
    <property type="entry name" value="CNBH_CNNM2_C"/>
    <property type="match status" value="1"/>
</dbReference>
<dbReference type="GO" id="GO:0022857">
    <property type="term" value="F:transmembrane transporter activity"/>
    <property type="evidence" value="ECO:0007669"/>
    <property type="project" value="TreeGrafter"/>
</dbReference>
<protein>
    <submittedName>
        <fullName evidence="14">Uncharacterized protein</fullName>
    </submittedName>
</protein>
<keyword evidence="8" id="KW-0406">Ion transport</keyword>
<feature type="signal peptide" evidence="13">
    <location>
        <begin position="1"/>
        <end position="28"/>
    </location>
</feature>
<dbReference type="STRING" id="41427.A0A182J2L4"/>
<dbReference type="InterPro" id="IPR044751">
    <property type="entry name" value="Ion_transp-like_CBS"/>
</dbReference>
<evidence type="ECO:0000256" key="2">
    <source>
        <dbReference type="ARBA" id="ARBA00010484"/>
    </source>
</evidence>
<dbReference type="PANTHER" id="PTHR12064">
    <property type="entry name" value="METAL TRANSPORTER CNNM"/>
    <property type="match status" value="1"/>
</dbReference>
<dbReference type="InterPro" id="IPR000644">
    <property type="entry name" value="CBS_dom"/>
</dbReference>
<keyword evidence="7 12" id="KW-1133">Transmembrane helix</keyword>
<comment type="similarity">
    <text evidence="2">Belongs to the ACDP family.</text>
</comment>
<dbReference type="PROSITE" id="PS50042">
    <property type="entry name" value="CNMP_BINDING_3"/>
    <property type="match status" value="1"/>
</dbReference>
<reference evidence="14" key="1">
    <citation type="submission" date="2022-08" db="UniProtKB">
        <authorList>
            <consortium name="EnsemblMetazoa"/>
        </authorList>
    </citation>
    <scope>IDENTIFICATION</scope>
    <source>
        <strain evidence="14">EBRO</strain>
    </source>
</reference>
<keyword evidence="5 12" id="KW-0812">Transmembrane</keyword>
<organism evidence="14">
    <name type="scientific">Anopheles atroparvus</name>
    <name type="common">European mosquito</name>
    <dbReference type="NCBI Taxonomy" id="41427"/>
    <lineage>
        <taxon>Eukaryota</taxon>
        <taxon>Metazoa</taxon>
        <taxon>Ecdysozoa</taxon>
        <taxon>Arthropoda</taxon>
        <taxon>Hexapoda</taxon>
        <taxon>Insecta</taxon>
        <taxon>Pterygota</taxon>
        <taxon>Neoptera</taxon>
        <taxon>Endopterygota</taxon>
        <taxon>Diptera</taxon>
        <taxon>Nematocera</taxon>
        <taxon>Culicoidea</taxon>
        <taxon>Culicidae</taxon>
        <taxon>Anophelinae</taxon>
        <taxon>Anopheles</taxon>
    </lineage>
</organism>
<evidence type="ECO:0000256" key="8">
    <source>
        <dbReference type="ARBA" id="ARBA00023065"/>
    </source>
</evidence>
<dbReference type="EnsemblMetazoa" id="AATE010179-RA">
    <property type="protein sequence ID" value="AATE010179-PA.1"/>
    <property type="gene ID" value="AATE010179"/>
</dbReference>
<dbReference type="Gene3D" id="2.60.120.10">
    <property type="entry name" value="Jelly Rolls"/>
    <property type="match status" value="1"/>
</dbReference>
<keyword evidence="13" id="KW-0732">Signal</keyword>
<evidence type="ECO:0000256" key="7">
    <source>
        <dbReference type="ARBA" id="ARBA00022989"/>
    </source>
</evidence>
<feature type="region of interest" description="Disordered" evidence="11">
    <location>
        <begin position="930"/>
        <end position="949"/>
    </location>
</feature>